<proteinExistence type="evidence at transcript level"/>
<feature type="region of interest" description="Disordered" evidence="1">
    <location>
        <begin position="314"/>
        <end position="386"/>
    </location>
</feature>
<feature type="compositionally biased region" description="Polar residues" evidence="1">
    <location>
        <begin position="406"/>
        <end position="427"/>
    </location>
</feature>
<reference evidence="3" key="1">
    <citation type="submission" date="2016-02" db="EMBL/GenBank/DDBJ databases">
        <title>RNAseq analyses of the midgut from blood- or serum-fed Ixodes ricinus ticks.</title>
        <authorList>
            <person name="Perner J."/>
            <person name="Provaznik J."/>
            <person name="Schrenkova J."/>
            <person name="Urbanova V."/>
            <person name="Ribeiro J.M."/>
            <person name="Kopacek P."/>
        </authorList>
    </citation>
    <scope>NUCLEOTIDE SEQUENCE</scope>
    <source>
        <tissue evidence="3">Gut</tissue>
    </source>
</reference>
<keyword evidence="2" id="KW-0812">Transmembrane</keyword>
<evidence type="ECO:0000313" key="3">
    <source>
        <dbReference type="EMBL" id="JAP68967.1"/>
    </source>
</evidence>
<accession>A0A131XQQ8</accession>
<dbReference type="AlphaFoldDB" id="A0A131XQQ8"/>
<feature type="region of interest" description="Disordered" evidence="1">
    <location>
        <begin position="406"/>
        <end position="429"/>
    </location>
</feature>
<feature type="region of interest" description="Disordered" evidence="1">
    <location>
        <begin position="250"/>
        <end position="283"/>
    </location>
</feature>
<protein>
    <submittedName>
        <fullName evidence="3">Putative conserved plasma membrane protein</fullName>
    </submittedName>
</protein>
<evidence type="ECO:0000256" key="1">
    <source>
        <dbReference type="SAM" id="MobiDB-lite"/>
    </source>
</evidence>
<feature type="compositionally biased region" description="Basic and acidic residues" evidence="1">
    <location>
        <begin position="101"/>
        <end position="111"/>
    </location>
</feature>
<keyword evidence="2" id="KW-0472">Membrane</keyword>
<keyword evidence="2" id="KW-1133">Transmembrane helix</keyword>
<dbReference type="EMBL" id="GEFM01006829">
    <property type="protein sequence ID" value="JAP68967.1"/>
    <property type="molecule type" value="mRNA"/>
</dbReference>
<feature type="transmembrane region" description="Helical" evidence="2">
    <location>
        <begin position="43"/>
        <end position="69"/>
    </location>
</feature>
<name>A0A131XQQ8_IXORI</name>
<feature type="compositionally biased region" description="Basic and acidic residues" evidence="1">
    <location>
        <begin position="350"/>
        <end position="359"/>
    </location>
</feature>
<feature type="transmembrane region" description="Helical" evidence="2">
    <location>
        <begin position="12"/>
        <end position="37"/>
    </location>
</feature>
<sequence length="524" mass="56400">MAPKPETERGCSRVCVILLYLLGMILIIAGIVAGVFILNYPDFLMFLAIGSGSAILLGIVFVSLSACVCTKRRQQPSKQPVEMFKSPTLNGSSVKDGSLNDLKEVSVRSREGPNGITSSSRAGDGFLNSAVAKGEFFHNSSVDVPGTKKQQKPVTSSPRTVKAKVGEQDFQESPKIPEIPKAPRAADSLKKSKQKSAKKFPNAPSSVGDFASLGLHSNDAVFGSSTVMKEAPKPAVKGRGRVPLTAFKQTSKSVSDLDDETSFDSAVKPAQHQQSSAPKCGTPQLDHRLAASCHNILSEEPVRVGIAYLRQREATAGKPPVPRKVTGIALPGMTQRPPAAPGSTSQSQDDLSRVRRKAAEPSAAKLSGPLRDQRPPDIQRQLQHKSVPDLFLDNSKANLLDISNSSYSKSTRTTGYPSELDTTTSSYEPVRPVDLEKYNTVGLPTPPPSLQPKPFRSTDAQPFRMYAPKQSNPGPDKQPLMSEWTVSISSKSDTLSSDDADCQRQLSSSQELLMGSNKCLETEI</sequence>
<organism evidence="3">
    <name type="scientific">Ixodes ricinus</name>
    <name type="common">Common tick</name>
    <name type="synonym">Acarus ricinus</name>
    <dbReference type="NCBI Taxonomy" id="34613"/>
    <lineage>
        <taxon>Eukaryota</taxon>
        <taxon>Metazoa</taxon>
        <taxon>Ecdysozoa</taxon>
        <taxon>Arthropoda</taxon>
        <taxon>Chelicerata</taxon>
        <taxon>Arachnida</taxon>
        <taxon>Acari</taxon>
        <taxon>Parasitiformes</taxon>
        <taxon>Ixodida</taxon>
        <taxon>Ixodoidea</taxon>
        <taxon>Ixodidae</taxon>
        <taxon>Ixodinae</taxon>
        <taxon>Ixodes</taxon>
    </lineage>
</organism>
<feature type="region of interest" description="Disordered" evidence="1">
    <location>
        <begin position="79"/>
        <end position="121"/>
    </location>
</feature>
<feature type="region of interest" description="Disordered" evidence="1">
    <location>
        <begin position="141"/>
        <end position="210"/>
    </location>
</feature>
<evidence type="ECO:0000256" key="2">
    <source>
        <dbReference type="SAM" id="Phobius"/>
    </source>
</evidence>